<evidence type="ECO:0008006" key="4">
    <source>
        <dbReference type="Google" id="ProtNLM"/>
    </source>
</evidence>
<proteinExistence type="predicted"/>
<gene>
    <name evidence="2" type="ORF">Pme01_31680</name>
</gene>
<protein>
    <recommendedName>
        <fullName evidence="4">Glycerophosphoryl diester phosphodiesterase membrane domain-containing protein</fullName>
    </recommendedName>
</protein>
<evidence type="ECO:0000256" key="1">
    <source>
        <dbReference type="SAM" id="Phobius"/>
    </source>
</evidence>
<keyword evidence="3" id="KW-1185">Reference proteome</keyword>
<feature type="transmembrane region" description="Helical" evidence="1">
    <location>
        <begin position="150"/>
        <end position="172"/>
    </location>
</feature>
<comment type="caution">
    <text evidence="2">The sequence shown here is derived from an EMBL/GenBank/DDBJ whole genome shotgun (WGS) entry which is preliminary data.</text>
</comment>
<feature type="transmembrane region" description="Helical" evidence="1">
    <location>
        <begin position="224"/>
        <end position="247"/>
    </location>
</feature>
<organism evidence="2 3">
    <name type="scientific">Planosporangium mesophilum</name>
    <dbReference type="NCBI Taxonomy" id="689768"/>
    <lineage>
        <taxon>Bacteria</taxon>
        <taxon>Bacillati</taxon>
        <taxon>Actinomycetota</taxon>
        <taxon>Actinomycetes</taxon>
        <taxon>Micromonosporales</taxon>
        <taxon>Micromonosporaceae</taxon>
        <taxon>Planosporangium</taxon>
    </lineage>
</organism>
<name>A0A8J3X190_9ACTN</name>
<keyword evidence="1" id="KW-0472">Membrane</keyword>
<evidence type="ECO:0000313" key="2">
    <source>
        <dbReference type="EMBL" id="GII23571.1"/>
    </source>
</evidence>
<accession>A0A8J3X190</accession>
<evidence type="ECO:0000313" key="3">
    <source>
        <dbReference type="Proteomes" id="UP000599074"/>
    </source>
</evidence>
<reference evidence="2" key="1">
    <citation type="submission" date="2021-01" db="EMBL/GenBank/DDBJ databases">
        <title>Whole genome shotgun sequence of Planosporangium mesophilum NBRC 109066.</title>
        <authorList>
            <person name="Komaki H."/>
            <person name="Tamura T."/>
        </authorList>
    </citation>
    <scope>NUCLEOTIDE SEQUENCE</scope>
    <source>
        <strain evidence="2">NBRC 109066</strain>
    </source>
</reference>
<dbReference type="AlphaFoldDB" id="A0A8J3X190"/>
<feature type="transmembrane region" description="Helical" evidence="1">
    <location>
        <begin position="73"/>
        <end position="100"/>
    </location>
</feature>
<dbReference type="Proteomes" id="UP000599074">
    <property type="component" value="Unassembled WGS sequence"/>
</dbReference>
<feature type="transmembrane region" description="Helical" evidence="1">
    <location>
        <begin position="193"/>
        <end position="212"/>
    </location>
</feature>
<feature type="transmembrane region" description="Helical" evidence="1">
    <location>
        <begin position="121"/>
        <end position="144"/>
    </location>
</feature>
<keyword evidence="1" id="KW-1133">Transmembrane helix</keyword>
<dbReference type="RefSeq" id="WP_168116415.1">
    <property type="nucleotide sequence ID" value="NZ_BOON01000030.1"/>
</dbReference>
<dbReference type="EMBL" id="BOON01000030">
    <property type="protein sequence ID" value="GII23571.1"/>
    <property type="molecule type" value="Genomic_DNA"/>
</dbReference>
<feature type="transmembrane region" description="Helical" evidence="1">
    <location>
        <begin position="32"/>
        <end position="53"/>
    </location>
</feature>
<sequence>MQPSRPPGVIPLRPLTLGELLDTAIELLRRNAVALLLAGPAVAAAEQAVLYPLRAAAAITPPGYLPHGRLGGYWLVIAAGFATEAVVIALLGGLAARAAASDLLGEHLPARRLLAPTGSRFGAVAVVALVAGLAVGVCTVVGLVPWVIGYGLVGLAVPTLVIDRYGVGRALLRSARLSVRAGMRAASVRVAGYLAWLAIRAALTLGGPFVLYELFPGQPWLPGAVVAIAVAVNGVAYPALACLDAVLHLETRMRTEGLDIWLARALRPGAAEVGADLPRVLP</sequence>
<keyword evidence="1" id="KW-0812">Transmembrane</keyword>